<dbReference type="Pfam" id="PF00170">
    <property type="entry name" value="bZIP_1"/>
    <property type="match status" value="1"/>
</dbReference>
<protein>
    <recommendedName>
        <fullName evidence="1">BZIP domain-containing protein</fullName>
    </recommendedName>
</protein>
<proteinExistence type="predicted"/>
<dbReference type="InterPro" id="IPR004827">
    <property type="entry name" value="bZIP"/>
</dbReference>
<evidence type="ECO:0000259" key="1">
    <source>
        <dbReference type="PROSITE" id="PS00036"/>
    </source>
</evidence>
<name>A0AAV3Q8C2_LITER</name>
<dbReference type="SUPFAM" id="SSF57959">
    <property type="entry name" value="Leucine zipper domain"/>
    <property type="match status" value="1"/>
</dbReference>
<dbReference type="PROSITE" id="PS00036">
    <property type="entry name" value="BZIP_BASIC"/>
    <property type="match status" value="1"/>
</dbReference>
<dbReference type="Gene3D" id="1.20.5.170">
    <property type="match status" value="1"/>
</dbReference>
<evidence type="ECO:0000313" key="3">
    <source>
        <dbReference type="Proteomes" id="UP001454036"/>
    </source>
</evidence>
<dbReference type="EMBL" id="BAABME010003699">
    <property type="protein sequence ID" value="GAA0159818.1"/>
    <property type="molecule type" value="Genomic_DNA"/>
</dbReference>
<evidence type="ECO:0000313" key="2">
    <source>
        <dbReference type="EMBL" id="GAA0159818.1"/>
    </source>
</evidence>
<dbReference type="InterPro" id="IPR046347">
    <property type="entry name" value="bZIP_sf"/>
</dbReference>
<reference evidence="2 3" key="1">
    <citation type="submission" date="2024-01" db="EMBL/GenBank/DDBJ databases">
        <title>The complete chloroplast genome sequence of Lithospermum erythrorhizon: insights into the phylogenetic relationship among Boraginaceae species and the maternal lineages of purple gromwells.</title>
        <authorList>
            <person name="Okada T."/>
            <person name="Watanabe K."/>
        </authorList>
    </citation>
    <scope>NUCLEOTIDE SEQUENCE [LARGE SCALE GENOMIC DNA]</scope>
</reference>
<feature type="domain" description="BZIP" evidence="1">
    <location>
        <begin position="95"/>
        <end position="109"/>
    </location>
</feature>
<sequence>MEERKTWHVQRTLKEKQEQLDALQQGVIKTRGNMFNSGQVHSNQLEQDAVDQLTAEFTREEIKRCLFTMNGSKAWHYSFSITANFSRSSISHLLRWIANRLSAQRSRKRKLEYKAELEAKAKCLQICFLILALNKSGICSLSIQKGLSSHLYIIT</sequence>
<dbReference type="Proteomes" id="UP001454036">
    <property type="component" value="Unassembled WGS sequence"/>
</dbReference>
<organism evidence="2 3">
    <name type="scientific">Lithospermum erythrorhizon</name>
    <name type="common">Purple gromwell</name>
    <name type="synonym">Lithospermum officinale var. erythrorhizon</name>
    <dbReference type="NCBI Taxonomy" id="34254"/>
    <lineage>
        <taxon>Eukaryota</taxon>
        <taxon>Viridiplantae</taxon>
        <taxon>Streptophyta</taxon>
        <taxon>Embryophyta</taxon>
        <taxon>Tracheophyta</taxon>
        <taxon>Spermatophyta</taxon>
        <taxon>Magnoliopsida</taxon>
        <taxon>eudicotyledons</taxon>
        <taxon>Gunneridae</taxon>
        <taxon>Pentapetalae</taxon>
        <taxon>asterids</taxon>
        <taxon>lamiids</taxon>
        <taxon>Boraginales</taxon>
        <taxon>Boraginaceae</taxon>
        <taxon>Boraginoideae</taxon>
        <taxon>Lithospermeae</taxon>
        <taxon>Lithospermum</taxon>
    </lineage>
</organism>
<dbReference type="GO" id="GO:0003700">
    <property type="term" value="F:DNA-binding transcription factor activity"/>
    <property type="evidence" value="ECO:0007669"/>
    <property type="project" value="InterPro"/>
</dbReference>
<comment type="caution">
    <text evidence="2">The sequence shown here is derived from an EMBL/GenBank/DDBJ whole genome shotgun (WGS) entry which is preliminary data.</text>
</comment>
<accession>A0AAV3Q8C2</accession>
<gene>
    <name evidence="2" type="ORF">LIER_16515</name>
</gene>
<keyword evidence="3" id="KW-1185">Reference proteome</keyword>
<dbReference type="AlphaFoldDB" id="A0AAV3Q8C2"/>